<feature type="transmembrane region" description="Helical" evidence="1">
    <location>
        <begin position="51"/>
        <end position="69"/>
    </location>
</feature>
<evidence type="ECO:0000313" key="3">
    <source>
        <dbReference type="Proteomes" id="UP000623681"/>
    </source>
</evidence>
<protein>
    <recommendedName>
        <fullName evidence="4">DUF2933 domain-containing protein</fullName>
    </recommendedName>
</protein>
<accession>A0A937FHF9</accession>
<dbReference type="AlphaFoldDB" id="A0A937FHF9"/>
<dbReference type="RefSeq" id="WP_202769283.1">
    <property type="nucleotide sequence ID" value="NZ_JAESWA010000028.1"/>
</dbReference>
<keyword evidence="3" id="KW-1185">Reference proteome</keyword>
<dbReference type="Proteomes" id="UP000623681">
    <property type="component" value="Unassembled WGS sequence"/>
</dbReference>
<name>A0A937FHF9_9CLOT</name>
<organism evidence="2 3">
    <name type="scientific">Clostridium paridis</name>
    <dbReference type="NCBI Taxonomy" id="2803863"/>
    <lineage>
        <taxon>Bacteria</taxon>
        <taxon>Bacillati</taxon>
        <taxon>Bacillota</taxon>
        <taxon>Clostridia</taxon>
        <taxon>Eubacteriales</taxon>
        <taxon>Clostridiaceae</taxon>
        <taxon>Clostridium</taxon>
    </lineage>
</organism>
<evidence type="ECO:0008006" key="4">
    <source>
        <dbReference type="Google" id="ProtNLM"/>
    </source>
</evidence>
<sequence>MNCHNDGKEKHSGHNHNPLKHMLHMVLCCGLPIIVILSLPLITKFSPSEGLFLSGIVPFLCPIMMIFMIPMMIGGNKKNCCDSKKKTDVNSEVTEFNEL</sequence>
<gene>
    <name evidence="2" type="ORF">JK634_18710</name>
</gene>
<reference evidence="2" key="1">
    <citation type="submission" date="2021-01" db="EMBL/GenBank/DDBJ databases">
        <title>Genome public.</title>
        <authorList>
            <person name="Liu C."/>
            <person name="Sun Q."/>
        </authorList>
    </citation>
    <scope>NUCLEOTIDE SEQUENCE</scope>
    <source>
        <strain evidence="2">YIM B02565</strain>
    </source>
</reference>
<comment type="caution">
    <text evidence="2">The sequence shown here is derived from an EMBL/GenBank/DDBJ whole genome shotgun (WGS) entry which is preliminary data.</text>
</comment>
<feature type="transmembrane region" description="Helical" evidence="1">
    <location>
        <begin position="21"/>
        <end position="39"/>
    </location>
</feature>
<dbReference type="EMBL" id="JAESWA010000028">
    <property type="protein sequence ID" value="MBL4933819.1"/>
    <property type="molecule type" value="Genomic_DNA"/>
</dbReference>
<keyword evidence="1" id="KW-0472">Membrane</keyword>
<proteinExistence type="predicted"/>
<keyword evidence="1" id="KW-0812">Transmembrane</keyword>
<keyword evidence="1" id="KW-1133">Transmembrane helix</keyword>
<evidence type="ECO:0000313" key="2">
    <source>
        <dbReference type="EMBL" id="MBL4933819.1"/>
    </source>
</evidence>
<evidence type="ECO:0000256" key="1">
    <source>
        <dbReference type="SAM" id="Phobius"/>
    </source>
</evidence>